<feature type="transmembrane region" description="Helical" evidence="1">
    <location>
        <begin position="665"/>
        <end position="685"/>
    </location>
</feature>
<feature type="domain" description="ILEI/PANDER" evidence="2">
    <location>
        <begin position="279"/>
        <end position="366"/>
    </location>
</feature>
<dbReference type="EMBL" id="JBJQND010000015">
    <property type="protein sequence ID" value="KAL3853238.1"/>
    <property type="molecule type" value="Genomic_DNA"/>
</dbReference>
<dbReference type="PANTHER" id="PTHR46396:SF2">
    <property type="entry name" value="ILEI_PANDER DOMAIN-CONTAINING PROTEIN"/>
    <property type="match status" value="1"/>
</dbReference>
<feature type="transmembrane region" description="Helical" evidence="1">
    <location>
        <begin position="635"/>
        <end position="653"/>
    </location>
</feature>
<dbReference type="PANTHER" id="PTHR46396">
    <property type="entry name" value="PROTEIN O-LINKED-MANNOSE BETA-1,2-N-ACETYLGLUCOSAMINYLTRANSFERASE 1"/>
    <property type="match status" value="1"/>
</dbReference>
<organism evidence="3 4">
    <name type="scientific">Sinanodonta woodiana</name>
    <name type="common">Chinese pond mussel</name>
    <name type="synonym">Anodonta woodiana</name>
    <dbReference type="NCBI Taxonomy" id="1069815"/>
    <lineage>
        <taxon>Eukaryota</taxon>
        <taxon>Metazoa</taxon>
        <taxon>Spiralia</taxon>
        <taxon>Lophotrochozoa</taxon>
        <taxon>Mollusca</taxon>
        <taxon>Bivalvia</taxon>
        <taxon>Autobranchia</taxon>
        <taxon>Heteroconchia</taxon>
        <taxon>Palaeoheterodonta</taxon>
        <taxon>Unionida</taxon>
        <taxon>Unionoidea</taxon>
        <taxon>Unionidae</taxon>
        <taxon>Unioninae</taxon>
        <taxon>Sinanodonta</taxon>
    </lineage>
</organism>
<comment type="caution">
    <text evidence="3">The sequence shown here is derived from an EMBL/GenBank/DDBJ whole genome shotgun (WGS) entry which is preliminary data.</text>
</comment>
<dbReference type="InterPro" id="IPR039477">
    <property type="entry name" value="ILEI/PANDER_dom"/>
</dbReference>
<protein>
    <recommendedName>
        <fullName evidence="2">ILEI/PANDER domain-containing protein</fullName>
    </recommendedName>
</protein>
<dbReference type="AlphaFoldDB" id="A0ABD3UXI7"/>
<evidence type="ECO:0000256" key="1">
    <source>
        <dbReference type="SAM" id="Phobius"/>
    </source>
</evidence>
<evidence type="ECO:0000313" key="3">
    <source>
        <dbReference type="EMBL" id="KAL3853238.1"/>
    </source>
</evidence>
<accession>A0ABD3UXI7</accession>
<dbReference type="InterPro" id="IPR052463">
    <property type="entry name" value="O-linked_mannose_GnT"/>
</dbReference>
<proteinExistence type="predicted"/>
<dbReference type="Pfam" id="PF15711">
    <property type="entry name" value="ILEI"/>
    <property type="match status" value="2"/>
</dbReference>
<evidence type="ECO:0000259" key="2">
    <source>
        <dbReference type="Pfam" id="PF15711"/>
    </source>
</evidence>
<keyword evidence="1" id="KW-0472">Membrane</keyword>
<dbReference type="InterPro" id="IPR029044">
    <property type="entry name" value="Nucleotide-diphossugar_trans"/>
</dbReference>
<name>A0ABD3UXI7_SINWO</name>
<dbReference type="Proteomes" id="UP001634394">
    <property type="component" value="Unassembled WGS sequence"/>
</dbReference>
<dbReference type="PROSITE" id="PS52031">
    <property type="entry name" value="GG_LECTIN"/>
    <property type="match status" value="1"/>
</dbReference>
<gene>
    <name evidence="3" type="ORF">ACJMK2_016794</name>
</gene>
<feature type="domain" description="ILEI/PANDER" evidence="2">
    <location>
        <begin position="116"/>
        <end position="175"/>
    </location>
</feature>
<keyword evidence="1" id="KW-1133">Transmembrane helix</keyword>
<evidence type="ECO:0000313" key="4">
    <source>
        <dbReference type="Proteomes" id="UP001634394"/>
    </source>
</evidence>
<keyword evidence="4" id="KW-1185">Reference proteome</keyword>
<dbReference type="Gene3D" id="3.90.550.10">
    <property type="entry name" value="Spore Coat Polysaccharide Biosynthesis Protein SpsA, Chain A"/>
    <property type="match status" value="1"/>
</dbReference>
<reference evidence="3 4" key="1">
    <citation type="submission" date="2024-11" db="EMBL/GenBank/DDBJ databases">
        <title>Chromosome-level genome assembly of the freshwater bivalve Anodonta woodiana.</title>
        <authorList>
            <person name="Chen X."/>
        </authorList>
    </citation>
    <scope>NUCLEOTIDE SEQUENCE [LARGE SCALE GENOMIC DNA]</scope>
    <source>
        <strain evidence="3">MN2024</strain>
        <tissue evidence="3">Gills</tissue>
    </source>
</reference>
<keyword evidence="1" id="KW-0812">Transmembrane</keyword>
<sequence length="694" mass="77401">MFTLTHLCKPVGTDVEQGGMKKLCALLTIACLCLYLVSVVARIPKSRQIWDVNGLEKSQDTKCGLKCPYGQYAFYVKTGVEKNEAPTICFEDTIYISPARDNGQRGVNAIFIDQFSLVHYLKSKVEQEDIMVAASFDEMTENLKTDGVKWLKIFGGEIISDVGFRDSYMIIGQKGLQSGYAIEFMKKKSNKQYAPPLEKAGCFTVPMGPFGSEKDILPQLPPTAELKVGENLDNCGHKDPCPTDTFPVMLYTGEKSEEFPQICVSGQIIMTKNLNGAGRGLNFVVVNPETGKASLASNFDTYDKESVNMEAFLESLSTDDIILGVAFDDASRKLQFHAKELLNKLGSSQIQNLKFRDVWYFVGQKGIDGFTPYEKISFSGIDAEWPTPLKHSLCLPKKLTGLKVIPDPPFARNEAKRAFCTKYDGYSDFCDSTHMDDPFIKPVGLTDASLKNNIVYSTPILIIPGMNHNAFVKLLETTLMQPGVDPKFIVVAFDDKFPEHAELAVLFGIRNHSLTSSITYAEQMNKALEAVWTLYPLAAHVIVLEEEILLASDFLSFMAQCAPIFDKDETLFAISAFNYNAAFHTPSMSYLYRLRSPSYPPPPIPLSYSSHVIFILTYSHLSYSSSPFHTPPMSYLYRLIAPFILLPFHVFLLASDVLLMFEIQFFLLSGSFISIGNGCSLIGHLHSQNILFCL</sequence>